<comment type="caution">
    <text evidence="2">The sequence shown here is derived from an EMBL/GenBank/DDBJ whole genome shotgun (WGS) entry which is preliminary data.</text>
</comment>
<organism evidence="2 3">
    <name type="scientific">Conyzicola nivalis</name>
    <dbReference type="NCBI Taxonomy" id="1477021"/>
    <lineage>
        <taxon>Bacteria</taxon>
        <taxon>Bacillati</taxon>
        <taxon>Actinomycetota</taxon>
        <taxon>Actinomycetes</taxon>
        <taxon>Micrococcales</taxon>
        <taxon>Microbacteriaceae</taxon>
        <taxon>Conyzicola</taxon>
    </lineage>
</organism>
<dbReference type="EMBL" id="JBEPSJ010000002">
    <property type="protein sequence ID" value="MET4582854.1"/>
    <property type="molecule type" value="Genomic_DNA"/>
</dbReference>
<accession>A0ABV2QP85</accession>
<keyword evidence="1" id="KW-1133">Transmembrane helix</keyword>
<evidence type="ECO:0000313" key="2">
    <source>
        <dbReference type="EMBL" id="MET4582854.1"/>
    </source>
</evidence>
<feature type="transmembrane region" description="Helical" evidence="1">
    <location>
        <begin position="21"/>
        <end position="42"/>
    </location>
</feature>
<evidence type="ECO:0000313" key="3">
    <source>
        <dbReference type="Proteomes" id="UP001549257"/>
    </source>
</evidence>
<keyword evidence="3" id="KW-1185">Reference proteome</keyword>
<feature type="transmembrane region" description="Helical" evidence="1">
    <location>
        <begin position="206"/>
        <end position="230"/>
    </location>
</feature>
<protein>
    <submittedName>
        <fullName evidence="2">Uncharacterized protein</fullName>
    </submittedName>
</protein>
<name>A0ABV2QP85_9MICO</name>
<keyword evidence="1" id="KW-0472">Membrane</keyword>
<gene>
    <name evidence="2" type="ORF">ABIE21_002364</name>
</gene>
<evidence type="ECO:0000256" key="1">
    <source>
        <dbReference type="SAM" id="Phobius"/>
    </source>
</evidence>
<proteinExistence type="predicted"/>
<feature type="transmembrane region" description="Helical" evidence="1">
    <location>
        <begin position="179"/>
        <end position="199"/>
    </location>
</feature>
<keyword evidence="1" id="KW-0812">Transmembrane</keyword>
<reference evidence="2 3" key="1">
    <citation type="submission" date="2024-06" db="EMBL/GenBank/DDBJ databases">
        <title>Sorghum-associated microbial communities from plants grown in Nebraska, USA.</title>
        <authorList>
            <person name="Schachtman D."/>
        </authorList>
    </citation>
    <scope>NUCLEOTIDE SEQUENCE [LARGE SCALE GENOMIC DNA]</scope>
    <source>
        <strain evidence="2 3">2857</strain>
    </source>
</reference>
<dbReference type="RefSeq" id="WP_354025008.1">
    <property type="nucleotide sequence ID" value="NZ_JBEPSJ010000002.1"/>
</dbReference>
<dbReference type="Proteomes" id="UP001549257">
    <property type="component" value="Unassembled WGS sequence"/>
</dbReference>
<sequence length="231" mass="24711">MSNETPPQAAKKNIFGTFTTNLELVIAILLGVVSIAVAYASFQAALYGGAGATAYAVGNNLSTEAESLYLEGNQQYAQDNQLWDNLTLLTIDIDGTDPAAAELAQEKYDTLVFQSVSEDFQGAIDRATAENEADPEFYTSPLDDEDYQDALFSGYADTKEDAVAKVEEGDKLGAEGDKLTLYTVLMSISLFLLGVSALVRQTRTQFVLIGTSVAIFAVSAVLALSIPFMAI</sequence>